<organism evidence="2">
    <name type="scientific">bioreactor metagenome</name>
    <dbReference type="NCBI Taxonomy" id="1076179"/>
    <lineage>
        <taxon>unclassified sequences</taxon>
        <taxon>metagenomes</taxon>
        <taxon>ecological metagenomes</taxon>
    </lineage>
</organism>
<evidence type="ECO:0000259" key="1">
    <source>
        <dbReference type="SMART" id="SM00746"/>
    </source>
</evidence>
<feature type="domain" description="TRASH" evidence="1">
    <location>
        <begin position="62"/>
        <end position="99"/>
    </location>
</feature>
<dbReference type="InterPro" id="IPR007029">
    <property type="entry name" value="YHS_dom"/>
</dbReference>
<dbReference type="EMBL" id="VSSQ01000880">
    <property type="protein sequence ID" value="MPM02581.1"/>
    <property type="molecule type" value="Genomic_DNA"/>
</dbReference>
<gene>
    <name evidence="2" type="ORF">SDC9_48830</name>
</gene>
<dbReference type="SUPFAM" id="SSF47240">
    <property type="entry name" value="Ferritin-like"/>
    <property type="match status" value="1"/>
</dbReference>
<dbReference type="SMART" id="SM00746">
    <property type="entry name" value="TRASH"/>
    <property type="match status" value="1"/>
</dbReference>
<dbReference type="Pfam" id="PF04945">
    <property type="entry name" value="YHS"/>
    <property type="match status" value="1"/>
</dbReference>
<accession>A0A644WGI0</accession>
<reference evidence="2" key="1">
    <citation type="submission" date="2019-08" db="EMBL/GenBank/DDBJ databases">
        <authorList>
            <person name="Kucharzyk K."/>
            <person name="Murdoch R.W."/>
            <person name="Higgins S."/>
            <person name="Loffler F."/>
        </authorList>
    </citation>
    <scope>NUCLEOTIDE SEQUENCE</scope>
</reference>
<protein>
    <recommendedName>
        <fullName evidence="1">TRASH domain-containing protein</fullName>
    </recommendedName>
</protein>
<dbReference type="InterPro" id="IPR012348">
    <property type="entry name" value="RNR-like"/>
</dbReference>
<dbReference type="AlphaFoldDB" id="A0A644WGI0"/>
<proteinExistence type="predicted"/>
<evidence type="ECO:0000313" key="2">
    <source>
        <dbReference type="EMBL" id="MPM02581.1"/>
    </source>
</evidence>
<sequence length="109" mass="11828">MEFVLQNGLYFLLIGVMGYMMFKGGGCCGGHSHGGHSDEGHVHSGPTGNGRIDSNQVEMVIDPVCGMYVNPETAIKQNLNGKTYYFCSESCRRSFVENPESSQNVSSVV</sequence>
<comment type="caution">
    <text evidence="2">The sequence shown here is derived from an EMBL/GenBank/DDBJ whole genome shotgun (WGS) entry which is preliminary data.</text>
</comment>
<dbReference type="InterPro" id="IPR011017">
    <property type="entry name" value="TRASH_dom"/>
</dbReference>
<name>A0A644WGI0_9ZZZZ</name>
<dbReference type="GO" id="GO:0016491">
    <property type="term" value="F:oxidoreductase activity"/>
    <property type="evidence" value="ECO:0007669"/>
    <property type="project" value="InterPro"/>
</dbReference>
<dbReference type="Gene3D" id="1.10.620.20">
    <property type="entry name" value="Ribonucleotide Reductase, subunit A"/>
    <property type="match status" value="1"/>
</dbReference>
<dbReference type="InterPro" id="IPR009078">
    <property type="entry name" value="Ferritin-like_SF"/>
</dbReference>